<dbReference type="EMBL" id="SULG01000004">
    <property type="protein sequence ID" value="TLD43351.1"/>
    <property type="molecule type" value="Genomic_DNA"/>
</dbReference>
<dbReference type="Proteomes" id="UP000319783">
    <property type="component" value="Unassembled WGS sequence"/>
</dbReference>
<accession>A0A533QKP3</accession>
<sequence>MYWKYLEIEFEYQKKDELLLIKIDAARLYGNYTYTPPLQCL</sequence>
<gene>
    <name evidence="1" type="ORF">JETT_0356</name>
</gene>
<organism evidence="1 2">
    <name type="scientific">Candidatus Jettenia ecosi</name>
    <dbReference type="NCBI Taxonomy" id="2494326"/>
    <lineage>
        <taxon>Bacteria</taxon>
        <taxon>Pseudomonadati</taxon>
        <taxon>Planctomycetota</taxon>
        <taxon>Candidatus Brocadiia</taxon>
        <taxon>Candidatus Brocadiales</taxon>
        <taxon>Candidatus Brocadiaceae</taxon>
        <taxon>Candidatus Jettenia</taxon>
    </lineage>
</organism>
<comment type="caution">
    <text evidence="1">The sequence shown here is derived from an EMBL/GenBank/DDBJ whole genome shotgun (WGS) entry which is preliminary data.</text>
</comment>
<reference evidence="1 2" key="1">
    <citation type="submission" date="2019-04" db="EMBL/GenBank/DDBJ databases">
        <title>Genome of a novel bacterium Candidatus Jettenia ecosi reconstructed from metagenome of an anammox bioreactor.</title>
        <authorList>
            <person name="Mardanov A.V."/>
            <person name="Beletsky A.V."/>
            <person name="Ravin N.V."/>
            <person name="Botchkova E.A."/>
            <person name="Litti Y.V."/>
            <person name="Nozhevnikova A.N."/>
        </authorList>
    </citation>
    <scope>NUCLEOTIDE SEQUENCE [LARGE SCALE GENOMIC DNA]</scope>
    <source>
        <strain evidence="1">J2</strain>
    </source>
</reference>
<name>A0A533QKP3_9BACT</name>
<proteinExistence type="predicted"/>
<dbReference type="AlphaFoldDB" id="A0A533QKP3"/>
<evidence type="ECO:0000313" key="2">
    <source>
        <dbReference type="Proteomes" id="UP000319783"/>
    </source>
</evidence>
<protein>
    <submittedName>
        <fullName evidence="1">Uncharacterized protein</fullName>
    </submittedName>
</protein>
<evidence type="ECO:0000313" key="1">
    <source>
        <dbReference type="EMBL" id="TLD43351.1"/>
    </source>
</evidence>